<reference evidence="2 3" key="1">
    <citation type="submission" date="2021-06" db="EMBL/GenBank/DDBJ databases">
        <title>Rhodobacteraceae bacterium strain HSP-20.</title>
        <authorList>
            <person name="Chen W.-M."/>
        </authorList>
    </citation>
    <scope>NUCLEOTIDE SEQUENCE [LARGE SCALE GENOMIC DNA]</scope>
    <source>
        <strain evidence="2 3">HSP-20</strain>
    </source>
</reference>
<keyword evidence="3" id="KW-1185">Reference proteome</keyword>
<feature type="transmembrane region" description="Helical" evidence="1">
    <location>
        <begin position="32"/>
        <end position="52"/>
    </location>
</feature>
<name>A0ABS6JCG4_9RHOB</name>
<protein>
    <submittedName>
        <fullName evidence="2">Uncharacterized protein</fullName>
    </submittedName>
</protein>
<dbReference type="RefSeq" id="WP_161764217.1">
    <property type="nucleotide sequence ID" value="NZ_JAAATX020000022.1"/>
</dbReference>
<evidence type="ECO:0000313" key="3">
    <source>
        <dbReference type="Proteomes" id="UP000731907"/>
    </source>
</evidence>
<organism evidence="2 3">
    <name type="scientific">Paragemmobacter amnigenus</name>
    <dbReference type="NCBI Taxonomy" id="2852097"/>
    <lineage>
        <taxon>Bacteria</taxon>
        <taxon>Pseudomonadati</taxon>
        <taxon>Pseudomonadota</taxon>
        <taxon>Alphaproteobacteria</taxon>
        <taxon>Rhodobacterales</taxon>
        <taxon>Paracoccaceae</taxon>
        <taxon>Paragemmobacter</taxon>
    </lineage>
</organism>
<keyword evidence="1" id="KW-0472">Membrane</keyword>
<dbReference type="Proteomes" id="UP000731907">
    <property type="component" value="Unassembled WGS sequence"/>
</dbReference>
<accession>A0ABS6JCG4</accession>
<evidence type="ECO:0000313" key="2">
    <source>
        <dbReference type="EMBL" id="MBU9700167.1"/>
    </source>
</evidence>
<keyword evidence="1" id="KW-0812">Transmembrane</keyword>
<feature type="transmembrane region" description="Helical" evidence="1">
    <location>
        <begin position="6"/>
        <end position="25"/>
    </location>
</feature>
<comment type="caution">
    <text evidence="2">The sequence shown here is derived from an EMBL/GenBank/DDBJ whole genome shotgun (WGS) entry which is preliminary data.</text>
</comment>
<sequence length="94" mass="9844">MIETVVSMLLDPFRAGLIFFLVLTARRTRATMGLSVPLAAGVVFIAALLPLTTGTGLADAAGGMIPAILAGIVANILLLGLVLLGWTVWDRARR</sequence>
<keyword evidence="1" id="KW-1133">Transmembrane helix</keyword>
<feature type="transmembrane region" description="Helical" evidence="1">
    <location>
        <begin position="64"/>
        <end position="89"/>
    </location>
</feature>
<gene>
    <name evidence="2" type="ORF">GU927_020200</name>
</gene>
<evidence type="ECO:0000256" key="1">
    <source>
        <dbReference type="SAM" id="Phobius"/>
    </source>
</evidence>
<proteinExistence type="predicted"/>
<dbReference type="EMBL" id="JAAATX020000022">
    <property type="protein sequence ID" value="MBU9700167.1"/>
    <property type="molecule type" value="Genomic_DNA"/>
</dbReference>